<evidence type="ECO:0000313" key="2">
    <source>
        <dbReference type="Proteomes" id="UP000820669"/>
    </source>
</evidence>
<dbReference type="Proteomes" id="UP000820669">
    <property type="component" value="Unassembled WGS sequence"/>
</dbReference>
<keyword evidence="2" id="KW-1185">Reference proteome</keyword>
<name>A0ABX1S4U3_9PSEU</name>
<accession>A0ABX1S4U3</accession>
<gene>
    <name evidence="1" type="ORF">HF526_04725</name>
</gene>
<comment type="caution">
    <text evidence="1">The sequence shown here is derived from an EMBL/GenBank/DDBJ whole genome shotgun (WGS) entry which is preliminary data.</text>
</comment>
<evidence type="ECO:0000313" key="1">
    <source>
        <dbReference type="EMBL" id="NMH96621.1"/>
    </source>
</evidence>
<protein>
    <submittedName>
        <fullName evidence="1">Uncharacterized protein</fullName>
    </submittedName>
</protein>
<reference evidence="1 2" key="1">
    <citation type="submission" date="2020-04" db="EMBL/GenBank/DDBJ databases">
        <authorList>
            <person name="Klaysubun C."/>
            <person name="Duangmal K."/>
            <person name="Lipun K."/>
        </authorList>
    </citation>
    <scope>NUCLEOTIDE SEQUENCE [LARGE SCALE GENOMIC DNA]</scope>
    <source>
        <strain evidence="1 2">K10HN5</strain>
    </source>
</reference>
<dbReference type="EMBL" id="JAAXLA010000005">
    <property type="protein sequence ID" value="NMH96621.1"/>
    <property type="molecule type" value="Genomic_DNA"/>
</dbReference>
<proteinExistence type="predicted"/>
<organism evidence="1 2">
    <name type="scientific">Pseudonocardia acidicola</name>
    <dbReference type="NCBI Taxonomy" id="2724939"/>
    <lineage>
        <taxon>Bacteria</taxon>
        <taxon>Bacillati</taxon>
        <taxon>Actinomycetota</taxon>
        <taxon>Actinomycetes</taxon>
        <taxon>Pseudonocardiales</taxon>
        <taxon>Pseudonocardiaceae</taxon>
        <taxon>Pseudonocardia</taxon>
    </lineage>
</organism>
<sequence length="154" mass="16798">MLLRAIEQLGIDHLIDPGLAETDPKRLLQITSAAAGVADGQSIAYAAQVMKTSDVAALEAADDIGYRATRMLARDERTGELLWCLWTLRRLTHRLNRVRQRGPHDDVDGAAAALHVVHALLSAAVYDGPEAETVRAAMRKEATSSINEIEKHLP</sequence>
<dbReference type="RefSeq" id="WP_169380000.1">
    <property type="nucleotide sequence ID" value="NZ_JAAXLA010000005.1"/>
</dbReference>